<sequence length="79" mass="8770">MVTHSIASSAFFSVPCRLPRTCLQLCSVASTGRLKYHNAQLLTKIIKREVTISSSCPTRFLGARRFASRSLAWELVSVL</sequence>
<evidence type="ECO:0000313" key="1">
    <source>
        <dbReference type="EMBL" id="KAH3785067.1"/>
    </source>
</evidence>
<comment type="caution">
    <text evidence="1">The sequence shown here is derived from an EMBL/GenBank/DDBJ whole genome shotgun (WGS) entry which is preliminary data.</text>
</comment>
<protein>
    <submittedName>
        <fullName evidence="1">Uncharacterized protein</fullName>
    </submittedName>
</protein>
<organism evidence="1 2">
    <name type="scientific">Dreissena polymorpha</name>
    <name type="common">Zebra mussel</name>
    <name type="synonym">Mytilus polymorpha</name>
    <dbReference type="NCBI Taxonomy" id="45954"/>
    <lineage>
        <taxon>Eukaryota</taxon>
        <taxon>Metazoa</taxon>
        <taxon>Spiralia</taxon>
        <taxon>Lophotrochozoa</taxon>
        <taxon>Mollusca</taxon>
        <taxon>Bivalvia</taxon>
        <taxon>Autobranchia</taxon>
        <taxon>Heteroconchia</taxon>
        <taxon>Euheterodonta</taxon>
        <taxon>Imparidentia</taxon>
        <taxon>Neoheterodontei</taxon>
        <taxon>Myida</taxon>
        <taxon>Dreissenoidea</taxon>
        <taxon>Dreissenidae</taxon>
        <taxon>Dreissena</taxon>
    </lineage>
</organism>
<proteinExistence type="predicted"/>
<name>A0A9D4ERK1_DREPO</name>
<evidence type="ECO:0000313" key="2">
    <source>
        <dbReference type="Proteomes" id="UP000828390"/>
    </source>
</evidence>
<accession>A0A9D4ERK1</accession>
<dbReference type="AlphaFoldDB" id="A0A9D4ERK1"/>
<gene>
    <name evidence="1" type="ORF">DPMN_163150</name>
</gene>
<dbReference type="Proteomes" id="UP000828390">
    <property type="component" value="Unassembled WGS sequence"/>
</dbReference>
<keyword evidence="2" id="KW-1185">Reference proteome</keyword>
<reference evidence="1" key="1">
    <citation type="journal article" date="2019" name="bioRxiv">
        <title>The Genome of the Zebra Mussel, Dreissena polymorpha: A Resource for Invasive Species Research.</title>
        <authorList>
            <person name="McCartney M.A."/>
            <person name="Auch B."/>
            <person name="Kono T."/>
            <person name="Mallez S."/>
            <person name="Zhang Y."/>
            <person name="Obille A."/>
            <person name="Becker A."/>
            <person name="Abrahante J.E."/>
            <person name="Garbe J."/>
            <person name="Badalamenti J.P."/>
            <person name="Herman A."/>
            <person name="Mangelson H."/>
            <person name="Liachko I."/>
            <person name="Sullivan S."/>
            <person name="Sone E.D."/>
            <person name="Koren S."/>
            <person name="Silverstein K.A.T."/>
            <person name="Beckman K.B."/>
            <person name="Gohl D.M."/>
        </authorList>
    </citation>
    <scope>NUCLEOTIDE SEQUENCE</scope>
    <source>
        <strain evidence="1">Duluth1</strain>
        <tissue evidence="1">Whole animal</tissue>
    </source>
</reference>
<reference evidence="1" key="2">
    <citation type="submission" date="2020-11" db="EMBL/GenBank/DDBJ databases">
        <authorList>
            <person name="McCartney M.A."/>
            <person name="Auch B."/>
            <person name="Kono T."/>
            <person name="Mallez S."/>
            <person name="Becker A."/>
            <person name="Gohl D.M."/>
            <person name="Silverstein K.A.T."/>
            <person name="Koren S."/>
            <person name="Bechman K.B."/>
            <person name="Herman A."/>
            <person name="Abrahante J.E."/>
            <person name="Garbe J."/>
        </authorList>
    </citation>
    <scope>NUCLEOTIDE SEQUENCE</scope>
    <source>
        <strain evidence="1">Duluth1</strain>
        <tissue evidence="1">Whole animal</tissue>
    </source>
</reference>
<dbReference type="EMBL" id="JAIWYP010000008">
    <property type="protein sequence ID" value="KAH3785067.1"/>
    <property type="molecule type" value="Genomic_DNA"/>
</dbReference>